<name>A0A523QGL2_UNCAE</name>
<keyword evidence="2" id="KW-0560">Oxidoreductase</keyword>
<dbReference type="InterPro" id="IPR002347">
    <property type="entry name" value="SDR_fam"/>
</dbReference>
<dbReference type="PANTHER" id="PTHR42760">
    <property type="entry name" value="SHORT-CHAIN DEHYDROGENASES/REDUCTASES FAMILY MEMBER"/>
    <property type="match status" value="1"/>
</dbReference>
<dbReference type="PRINTS" id="PR00080">
    <property type="entry name" value="SDRFAMILY"/>
</dbReference>
<feature type="domain" description="Ketoreductase" evidence="4">
    <location>
        <begin position="6"/>
        <end position="186"/>
    </location>
</feature>
<dbReference type="SMART" id="SM00822">
    <property type="entry name" value="PKS_KR"/>
    <property type="match status" value="1"/>
</dbReference>
<evidence type="ECO:0000259" key="4">
    <source>
        <dbReference type="SMART" id="SM00822"/>
    </source>
</evidence>
<dbReference type="PRINTS" id="PR00081">
    <property type="entry name" value="GDHRDH"/>
</dbReference>
<dbReference type="Gene3D" id="3.40.50.720">
    <property type="entry name" value="NAD(P)-binding Rossmann-like Domain"/>
    <property type="match status" value="1"/>
</dbReference>
<dbReference type="FunFam" id="3.40.50.720:FF:000173">
    <property type="entry name" value="3-oxoacyl-[acyl-carrier protein] reductase"/>
    <property type="match status" value="1"/>
</dbReference>
<dbReference type="InterPro" id="IPR036291">
    <property type="entry name" value="NAD(P)-bd_dom_sf"/>
</dbReference>
<evidence type="ECO:0000313" key="6">
    <source>
        <dbReference type="Proteomes" id="UP000320781"/>
    </source>
</evidence>
<organism evidence="5 6">
    <name type="scientific">Aerophobetes bacterium</name>
    <dbReference type="NCBI Taxonomy" id="2030807"/>
    <lineage>
        <taxon>Bacteria</taxon>
        <taxon>Candidatus Aerophobota</taxon>
    </lineage>
</organism>
<dbReference type="PROSITE" id="PS00061">
    <property type="entry name" value="ADH_SHORT"/>
    <property type="match status" value="1"/>
</dbReference>
<dbReference type="InterPro" id="IPR057326">
    <property type="entry name" value="KR_dom"/>
</dbReference>
<comment type="caution">
    <text evidence="5">The sequence shown here is derived from an EMBL/GenBank/DDBJ whole genome shotgun (WGS) entry which is preliminary data.</text>
</comment>
<dbReference type="AlphaFoldDB" id="A0A523QGL2"/>
<dbReference type="GO" id="GO:0016616">
    <property type="term" value="F:oxidoreductase activity, acting on the CH-OH group of donors, NAD or NADP as acceptor"/>
    <property type="evidence" value="ECO:0007669"/>
    <property type="project" value="TreeGrafter"/>
</dbReference>
<dbReference type="Pfam" id="PF00106">
    <property type="entry name" value="adh_short"/>
    <property type="match status" value="1"/>
</dbReference>
<gene>
    <name evidence="5" type="ORF">E3J95_06380</name>
</gene>
<accession>A0A523QGL2</accession>
<protein>
    <submittedName>
        <fullName evidence="5">SDR family oxidoreductase</fullName>
    </submittedName>
</protein>
<comment type="similarity">
    <text evidence="1 3">Belongs to the short-chain dehydrogenases/reductases (SDR) family.</text>
</comment>
<reference evidence="5 6" key="1">
    <citation type="submission" date="2019-03" db="EMBL/GenBank/DDBJ databases">
        <title>Metabolic potential of uncultured bacteria and archaea associated with petroleum seepage in deep-sea sediments.</title>
        <authorList>
            <person name="Dong X."/>
            <person name="Hubert C."/>
        </authorList>
    </citation>
    <scope>NUCLEOTIDE SEQUENCE [LARGE SCALE GENOMIC DNA]</scope>
    <source>
        <strain evidence="5">E44_bin92</strain>
    </source>
</reference>
<dbReference type="PANTHER" id="PTHR42760:SF133">
    <property type="entry name" value="3-OXOACYL-[ACYL-CARRIER-PROTEIN] REDUCTASE"/>
    <property type="match status" value="1"/>
</dbReference>
<dbReference type="Proteomes" id="UP000320781">
    <property type="component" value="Unassembled WGS sequence"/>
</dbReference>
<proteinExistence type="inferred from homology"/>
<feature type="non-terminal residue" evidence="5">
    <location>
        <position position="197"/>
    </location>
</feature>
<evidence type="ECO:0000256" key="3">
    <source>
        <dbReference type="RuleBase" id="RU000363"/>
    </source>
</evidence>
<evidence type="ECO:0000256" key="2">
    <source>
        <dbReference type="ARBA" id="ARBA00023002"/>
    </source>
</evidence>
<dbReference type="EMBL" id="SOKU01000311">
    <property type="protein sequence ID" value="TES84582.1"/>
    <property type="molecule type" value="Genomic_DNA"/>
</dbReference>
<sequence>MRLEEKIAVVTGGGRGLGRSICLTLAREGCSLVVSDIDAESAGKVAREIKKIGSEALALGVDVTSRSQVDTLMRVAAKDFGGVDILVNNAGICWMGKVENMSEQDWDRVMAVNLKGTFLCSKAVIKLMKGKGWGRVVNMASAAGKTGGIMVGANYSASKAGVICFTKSLARELAPHGITVNAVAPGLIDTAMTRSFP</sequence>
<evidence type="ECO:0000256" key="1">
    <source>
        <dbReference type="ARBA" id="ARBA00006484"/>
    </source>
</evidence>
<dbReference type="SUPFAM" id="SSF51735">
    <property type="entry name" value="NAD(P)-binding Rossmann-fold domains"/>
    <property type="match status" value="1"/>
</dbReference>
<dbReference type="InterPro" id="IPR020904">
    <property type="entry name" value="Sc_DH/Rdtase_CS"/>
</dbReference>
<evidence type="ECO:0000313" key="5">
    <source>
        <dbReference type="EMBL" id="TES84582.1"/>
    </source>
</evidence>